<dbReference type="PANTHER" id="PTHR35342">
    <property type="entry name" value="TRICARBOXYLIC TRANSPORT PROTEIN"/>
    <property type="match status" value="1"/>
</dbReference>
<feature type="transmembrane region" description="Helical" evidence="1">
    <location>
        <begin position="261"/>
        <end position="285"/>
    </location>
</feature>
<dbReference type="OrthoDB" id="9806425at2"/>
<evidence type="ECO:0000313" key="3">
    <source>
        <dbReference type="EMBL" id="RAI30129.1"/>
    </source>
</evidence>
<comment type="caution">
    <text evidence="3">The sequence shown here is derived from an EMBL/GenBank/DDBJ whole genome shotgun (WGS) entry which is preliminary data.</text>
</comment>
<sequence length="502" mass="52249">MDALQQIATGALSILSFETIFWIILGSFLGMIVGAIPGLSSGMAVALLLPLTYTLTPLNALIFLTCVYVAVTYGGSLSAILLNTPGAPENAATAFDGYPMAREGKAGEALGLAIAASALGGSISYLFLMGGIGYVADIALSFGPAELFLLALLGVLILSAVGTADPVKALISGAIGLLIGTIGLVPTGESRAIFGSLYLVEGVQIVPVLIGMLVITELLLMIDQDYIVDQDKMAGNRGVAGIFRGFRRALDYPVNLCRSTVIGIVIGLIPATGATLAALASYTIARRTSKNPESFGKGNPQGIVAAESANNACSGGALMTTLTLGVPGSVATAVLLGALTIHGLRPGPALVQQQGPLVYGLISAAILSQVFMVTIAGGLGHAFSGSLAIHTRILVPLLMIFSLLGSYAGRNVSFDAYLMIGFGLLGYLMKKYGYLPVAVVMGVMLGSIADNELVRVLQLFRSHWYRAFFERPIAFVLMVVLVSILARALYQGLFGRRKKPAE</sequence>
<feature type="transmembrane region" description="Helical" evidence="1">
    <location>
        <begin position="109"/>
        <end position="128"/>
    </location>
</feature>
<organism evidence="3 4">
    <name type="scientific">Rhodobium orientis</name>
    <dbReference type="NCBI Taxonomy" id="34017"/>
    <lineage>
        <taxon>Bacteria</taxon>
        <taxon>Pseudomonadati</taxon>
        <taxon>Pseudomonadota</taxon>
        <taxon>Alphaproteobacteria</taxon>
        <taxon>Hyphomicrobiales</taxon>
        <taxon>Rhodobiaceae</taxon>
        <taxon>Rhodobium</taxon>
    </lineage>
</organism>
<feature type="transmembrane region" description="Helical" evidence="1">
    <location>
        <begin position="20"/>
        <end position="49"/>
    </location>
</feature>
<feature type="transmembrane region" description="Helical" evidence="1">
    <location>
        <begin position="61"/>
        <end position="82"/>
    </location>
</feature>
<dbReference type="EMBL" id="NPEV01000001">
    <property type="protein sequence ID" value="RAI30129.1"/>
    <property type="molecule type" value="Genomic_DNA"/>
</dbReference>
<dbReference type="Pfam" id="PF01970">
    <property type="entry name" value="TctA"/>
    <property type="match status" value="1"/>
</dbReference>
<proteinExistence type="predicted"/>
<feature type="transmembrane region" description="Helical" evidence="1">
    <location>
        <begin position="391"/>
        <end position="408"/>
    </location>
</feature>
<protein>
    <recommendedName>
        <fullName evidence="2">DUF112 domain-containing protein</fullName>
    </recommendedName>
</protein>
<evidence type="ECO:0000256" key="1">
    <source>
        <dbReference type="SAM" id="Phobius"/>
    </source>
</evidence>
<feature type="transmembrane region" description="Helical" evidence="1">
    <location>
        <begin position="357"/>
        <end position="379"/>
    </location>
</feature>
<dbReference type="InterPro" id="IPR002823">
    <property type="entry name" value="DUF112_TM"/>
</dbReference>
<keyword evidence="4" id="KW-1185">Reference proteome</keyword>
<evidence type="ECO:0000259" key="2">
    <source>
        <dbReference type="Pfam" id="PF01970"/>
    </source>
</evidence>
<dbReference type="RefSeq" id="WP_111432382.1">
    <property type="nucleotide sequence ID" value="NZ_JACIGG010000001.1"/>
</dbReference>
<gene>
    <name evidence="3" type="ORF">CH339_00945</name>
</gene>
<feature type="transmembrane region" description="Helical" evidence="1">
    <location>
        <begin position="167"/>
        <end position="185"/>
    </location>
</feature>
<dbReference type="AlphaFoldDB" id="A0A327JUG6"/>
<evidence type="ECO:0000313" key="4">
    <source>
        <dbReference type="Proteomes" id="UP000249299"/>
    </source>
</evidence>
<keyword evidence="1" id="KW-0812">Transmembrane</keyword>
<keyword evidence="1" id="KW-0472">Membrane</keyword>
<reference evidence="3 4" key="1">
    <citation type="submission" date="2017-07" db="EMBL/GenBank/DDBJ databases">
        <title>Draft Genome Sequences of Select Purple Nonsulfur Bacteria.</title>
        <authorList>
            <person name="Lasarre B."/>
            <person name="Mckinlay J.B."/>
        </authorList>
    </citation>
    <scope>NUCLEOTIDE SEQUENCE [LARGE SCALE GENOMIC DNA]</scope>
    <source>
        <strain evidence="3 4">DSM 11290</strain>
    </source>
</reference>
<feature type="transmembrane region" description="Helical" evidence="1">
    <location>
        <begin position="434"/>
        <end position="453"/>
    </location>
</feature>
<name>A0A327JUG6_9HYPH</name>
<feature type="transmembrane region" description="Helical" evidence="1">
    <location>
        <begin position="140"/>
        <end position="161"/>
    </location>
</feature>
<dbReference type="PANTHER" id="PTHR35342:SF5">
    <property type="entry name" value="TRICARBOXYLIC TRANSPORT PROTEIN"/>
    <property type="match status" value="1"/>
</dbReference>
<dbReference type="Proteomes" id="UP000249299">
    <property type="component" value="Unassembled WGS sequence"/>
</dbReference>
<feature type="domain" description="DUF112" evidence="2">
    <location>
        <begin position="20"/>
        <end position="440"/>
    </location>
</feature>
<accession>A0A327JUG6</accession>
<feature type="transmembrane region" description="Helical" evidence="1">
    <location>
        <begin position="473"/>
        <end position="490"/>
    </location>
</feature>
<keyword evidence="1" id="KW-1133">Transmembrane helix</keyword>
<feature type="transmembrane region" description="Helical" evidence="1">
    <location>
        <begin position="324"/>
        <end position="345"/>
    </location>
</feature>
<feature type="transmembrane region" description="Helical" evidence="1">
    <location>
        <begin position="197"/>
        <end position="222"/>
    </location>
</feature>